<dbReference type="GO" id="GO:0007608">
    <property type="term" value="P:sensory perception of smell"/>
    <property type="evidence" value="ECO:0007669"/>
    <property type="project" value="TreeGrafter"/>
</dbReference>
<dbReference type="OMA" id="ACAGQEG"/>
<dbReference type="GO" id="GO:0005549">
    <property type="term" value="F:odorant binding"/>
    <property type="evidence" value="ECO:0007669"/>
    <property type="project" value="InterPro"/>
</dbReference>
<dbReference type="Gene3D" id="1.10.238.20">
    <property type="entry name" value="Pheromone/general odorant binding protein domain"/>
    <property type="match status" value="1"/>
</dbReference>
<proteinExistence type="inferred from homology"/>
<evidence type="ECO:0000256" key="5">
    <source>
        <dbReference type="SAM" id="SignalP"/>
    </source>
</evidence>
<sequence length="162" mass="18301">MKFFIVVACILIASISAGTITDDQKQKAKEHATHCVKEVGVPPETAMKLQTGDFSANDEKTQCFAKCFMERAGFMDSHGNLNDDVIIVKLSKANDENKVSINHIKQQQQQILYRIKFYLTKLFIYFLSQVKALLAKCKQEKGNSTCETAYKVYQCAYTNKAL</sequence>
<dbReference type="SUPFAM" id="SSF47565">
    <property type="entry name" value="Insect pheromone/odorant-binding proteins"/>
    <property type="match status" value="1"/>
</dbReference>
<dbReference type="EMBL" id="UFQT01000960">
    <property type="protein sequence ID" value="SSX28209.1"/>
    <property type="molecule type" value="Genomic_DNA"/>
</dbReference>
<comment type="similarity">
    <text evidence="2">Belongs to the PBP/GOBP family.</text>
</comment>
<evidence type="ECO:0000256" key="4">
    <source>
        <dbReference type="ARBA" id="ARBA00022729"/>
    </source>
</evidence>
<evidence type="ECO:0000256" key="2">
    <source>
        <dbReference type="ARBA" id="ARBA00008098"/>
    </source>
</evidence>
<keyword evidence="3" id="KW-0964">Secreted</keyword>
<dbReference type="PANTHER" id="PTHR11857">
    <property type="entry name" value="ODORANT BINDING PROTEIN-RELATED"/>
    <property type="match status" value="1"/>
</dbReference>
<keyword evidence="4 5" id="KW-0732">Signal</keyword>
<dbReference type="GO" id="GO:0005615">
    <property type="term" value="C:extracellular space"/>
    <property type="evidence" value="ECO:0007669"/>
    <property type="project" value="TreeGrafter"/>
</dbReference>
<dbReference type="InterPro" id="IPR006170">
    <property type="entry name" value="PBP/GOBP"/>
</dbReference>
<dbReference type="VEuPathDB" id="VectorBase:CSON015350"/>
<dbReference type="Pfam" id="PF01395">
    <property type="entry name" value="PBP_GOBP"/>
    <property type="match status" value="1"/>
</dbReference>
<protein>
    <submittedName>
        <fullName evidence="6">CSON015350 protein</fullName>
    </submittedName>
</protein>
<accession>A0A336MGZ4</accession>
<evidence type="ECO:0000256" key="3">
    <source>
        <dbReference type="ARBA" id="ARBA00022525"/>
    </source>
</evidence>
<reference evidence="6" key="1">
    <citation type="submission" date="2018-07" db="EMBL/GenBank/DDBJ databases">
        <authorList>
            <person name="Quirk P.G."/>
            <person name="Krulwich T.A."/>
        </authorList>
    </citation>
    <scope>NUCLEOTIDE SEQUENCE</scope>
</reference>
<dbReference type="InterPro" id="IPR036728">
    <property type="entry name" value="PBP_GOBP_sf"/>
</dbReference>
<dbReference type="SMART" id="SM00708">
    <property type="entry name" value="PhBP"/>
    <property type="match status" value="1"/>
</dbReference>
<feature type="chain" id="PRO_5016350447" evidence="5">
    <location>
        <begin position="18"/>
        <end position="162"/>
    </location>
</feature>
<feature type="signal peptide" evidence="5">
    <location>
        <begin position="1"/>
        <end position="17"/>
    </location>
</feature>
<gene>
    <name evidence="6" type="primary">CSON015350</name>
</gene>
<name>A0A336MGZ4_CULSO</name>
<comment type="subcellular location">
    <subcellularLocation>
        <location evidence="1">Secreted</location>
    </subcellularLocation>
</comment>
<evidence type="ECO:0000256" key="1">
    <source>
        <dbReference type="ARBA" id="ARBA00004613"/>
    </source>
</evidence>
<dbReference type="AlphaFoldDB" id="A0A336MGZ4"/>
<organism evidence="6">
    <name type="scientific">Culicoides sonorensis</name>
    <name type="common">Biting midge</name>
    <dbReference type="NCBI Taxonomy" id="179676"/>
    <lineage>
        <taxon>Eukaryota</taxon>
        <taxon>Metazoa</taxon>
        <taxon>Ecdysozoa</taxon>
        <taxon>Arthropoda</taxon>
        <taxon>Hexapoda</taxon>
        <taxon>Insecta</taxon>
        <taxon>Pterygota</taxon>
        <taxon>Neoptera</taxon>
        <taxon>Endopterygota</taxon>
        <taxon>Diptera</taxon>
        <taxon>Nematocera</taxon>
        <taxon>Chironomoidea</taxon>
        <taxon>Ceratopogonidae</taxon>
        <taxon>Ceratopogoninae</taxon>
        <taxon>Culicoides</taxon>
        <taxon>Monoculicoides</taxon>
    </lineage>
</organism>
<dbReference type="CDD" id="cd23992">
    <property type="entry name" value="PBP_GOBP"/>
    <property type="match status" value="1"/>
</dbReference>
<evidence type="ECO:0000313" key="6">
    <source>
        <dbReference type="EMBL" id="SSX28209.1"/>
    </source>
</evidence>
<dbReference type="PANTHER" id="PTHR11857:SF43">
    <property type="entry name" value="GEO07291P1-RELATED"/>
    <property type="match status" value="1"/>
</dbReference>